<accession>D1NXX4</accession>
<dbReference type="EMBL" id="ABXV02000003">
    <property type="protein sequence ID" value="EFB74011.1"/>
    <property type="molecule type" value="Genomic_DNA"/>
</dbReference>
<dbReference type="Proteomes" id="UP000005512">
    <property type="component" value="Unassembled WGS sequence"/>
</dbReference>
<reference evidence="1" key="1">
    <citation type="submission" date="2009-12" db="EMBL/GenBank/DDBJ databases">
        <authorList>
            <person name="Weinstock G."/>
            <person name="Sodergren E."/>
            <person name="Clifton S."/>
            <person name="Fulton L."/>
            <person name="Fulton B."/>
            <person name="Courtney L."/>
            <person name="Fronick C."/>
            <person name="Harrison M."/>
            <person name="Strong C."/>
            <person name="Farmer C."/>
            <person name="Delahaunty K."/>
            <person name="Markovic C."/>
            <person name="Hall O."/>
            <person name="Minx P."/>
            <person name="Tomlinson C."/>
            <person name="Mitreva M."/>
            <person name="Nelson J."/>
            <person name="Hou S."/>
            <person name="Wollam A."/>
            <person name="Pepin K.H."/>
            <person name="Johnson M."/>
            <person name="Bhonagiri V."/>
            <person name="Nash W.E."/>
            <person name="Warren W."/>
            <person name="Chinwalla A."/>
            <person name="Mardis E.R."/>
            <person name="Wilson R.K."/>
        </authorList>
    </citation>
    <scope>NUCLEOTIDE SEQUENCE [LARGE SCALE GENOMIC DNA]</scope>
    <source>
        <strain evidence="1">DSM 4541</strain>
    </source>
</reference>
<comment type="caution">
    <text evidence="1">The sequence shown here is derived from an EMBL/GenBank/DDBJ whole genome shotgun (WGS) entry which is preliminary data.</text>
</comment>
<name>D1NXX4_9GAMM</name>
<keyword evidence="2" id="KW-1185">Reference proteome</keyword>
<evidence type="ECO:0000313" key="1">
    <source>
        <dbReference type="EMBL" id="EFB74011.1"/>
    </source>
</evidence>
<sequence length="47" mass="5509">FRVFKNPEFKPGLSVPTWLPHNDYAKSKIEVIDMVIHDLEQLQSKVN</sequence>
<protein>
    <submittedName>
        <fullName evidence="1">Uncharacterized protein</fullName>
    </submittedName>
</protein>
<dbReference type="AlphaFoldDB" id="D1NXX4"/>
<proteinExistence type="predicted"/>
<dbReference type="HOGENOM" id="CLU_3161833_0_0_6"/>
<feature type="non-terminal residue" evidence="1">
    <location>
        <position position="1"/>
    </location>
</feature>
<organism evidence="1 2">
    <name type="scientific">Providencia rustigianii DSM 4541</name>
    <dbReference type="NCBI Taxonomy" id="500637"/>
    <lineage>
        <taxon>Bacteria</taxon>
        <taxon>Pseudomonadati</taxon>
        <taxon>Pseudomonadota</taxon>
        <taxon>Gammaproteobacteria</taxon>
        <taxon>Enterobacterales</taxon>
        <taxon>Morganellaceae</taxon>
        <taxon>Providencia</taxon>
    </lineage>
</organism>
<evidence type="ECO:0000313" key="2">
    <source>
        <dbReference type="Proteomes" id="UP000005512"/>
    </source>
</evidence>
<gene>
    <name evidence="1" type="ORF">PROVRUST_04765</name>
</gene>